<dbReference type="PROSITE" id="PS01124">
    <property type="entry name" value="HTH_ARAC_FAMILY_2"/>
    <property type="match status" value="1"/>
</dbReference>
<feature type="transmembrane region" description="Helical" evidence="3">
    <location>
        <begin position="6"/>
        <end position="28"/>
    </location>
</feature>
<keyword evidence="3" id="KW-0472">Membrane</keyword>
<evidence type="ECO:0000313" key="5">
    <source>
        <dbReference type="EMBL" id="MFD1041914.1"/>
    </source>
</evidence>
<evidence type="ECO:0000313" key="6">
    <source>
        <dbReference type="Proteomes" id="UP001597033"/>
    </source>
</evidence>
<dbReference type="Pfam" id="PF12833">
    <property type="entry name" value="HTH_18"/>
    <property type="match status" value="1"/>
</dbReference>
<keyword evidence="1" id="KW-0805">Transcription regulation</keyword>
<dbReference type="EMBL" id="JBHTKN010000003">
    <property type="protein sequence ID" value="MFD1041914.1"/>
    <property type="molecule type" value="Genomic_DNA"/>
</dbReference>
<reference evidence="6" key="1">
    <citation type="journal article" date="2019" name="Int. J. Syst. Evol. Microbiol.">
        <title>The Global Catalogue of Microorganisms (GCM) 10K type strain sequencing project: providing services to taxonomists for standard genome sequencing and annotation.</title>
        <authorList>
            <consortium name="The Broad Institute Genomics Platform"/>
            <consortium name="The Broad Institute Genome Sequencing Center for Infectious Disease"/>
            <person name="Wu L."/>
            <person name="Ma J."/>
        </authorList>
    </citation>
    <scope>NUCLEOTIDE SEQUENCE [LARGE SCALE GENOMIC DNA]</scope>
    <source>
        <strain evidence="6">CCUG 55854</strain>
    </source>
</reference>
<dbReference type="InterPro" id="IPR009057">
    <property type="entry name" value="Homeodomain-like_sf"/>
</dbReference>
<keyword evidence="2" id="KW-0804">Transcription</keyword>
<protein>
    <submittedName>
        <fullName evidence="5">Helix-turn-helix domain-containing protein</fullName>
    </submittedName>
</protein>
<dbReference type="InterPro" id="IPR018060">
    <property type="entry name" value="HTH_AraC"/>
</dbReference>
<keyword evidence="6" id="KW-1185">Reference proteome</keyword>
<keyword evidence="3" id="KW-0812">Transmembrane</keyword>
<comment type="caution">
    <text evidence="5">The sequence shown here is derived from an EMBL/GenBank/DDBJ whole genome shotgun (WGS) entry which is preliminary data.</text>
</comment>
<name>A0ABW3LX89_9GAMM</name>
<feature type="domain" description="HTH araC/xylS-type" evidence="4">
    <location>
        <begin position="1"/>
        <end position="52"/>
    </location>
</feature>
<dbReference type="RefSeq" id="WP_238394201.1">
    <property type="nucleotide sequence ID" value="NZ_JBHTKN010000003.1"/>
</dbReference>
<dbReference type="Proteomes" id="UP001597033">
    <property type="component" value="Unassembled WGS sequence"/>
</dbReference>
<keyword evidence="3" id="KW-1133">Transmembrane helix</keyword>
<proteinExistence type="predicted"/>
<gene>
    <name evidence="5" type="ORF">ACFQ2N_06070</name>
</gene>
<organism evidence="5 6">
    <name type="scientific">Pseudoxanthomonas kaohsiungensis</name>
    <dbReference type="NCBI Taxonomy" id="283923"/>
    <lineage>
        <taxon>Bacteria</taxon>
        <taxon>Pseudomonadati</taxon>
        <taxon>Pseudomonadota</taxon>
        <taxon>Gammaproteobacteria</taxon>
        <taxon>Lysobacterales</taxon>
        <taxon>Lysobacteraceae</taxon>
        <taxon>Pseudoxanthomonas</taxon>
    </lineage>
</organism>
<accession>A0ABW3LX89</accession>
<evidence type="ECO:0000259" key="4">
    <source>
        <dbReference type="PROSITE" id="PS01124"/>
    </source>
</evidence>
<evidence type="ECO:0000256" key="3">
    <source>
        <dbReference type="SAM" id="Phobius"/>
    </source>
</evidence>
<evidence type="ECO:0000256" key="1">
    <source>
        <dbReference type="ARBA" id="ARBA00023015"/>
    </source>
</evidence>
<dbReference type="Gene3D" id="1.10.10.60">
    <property type="entry name" value="Homeodomain-like"/>
    <property type="match status" value="1"/>
</dbReference>
<sequence>MSSRFSPYTATLTGSAANIAAVGAAIGFHDPREFRRAFKRWTGMAPRAARPRH</sequence>
<evidence type="ECO:0000256" key="2">
    <source>
        <dbReference type="ARBA" id="ARBA00023163"/>
    </source>
</evidence>
<dbReference type="SUPFAM" id="SSF46689">
    <property type="entry name" value="Homeodomain-like"/>
    <property type="match status" value="1"/>
</dbReference>